<name>K0XK87_9BACT</name>
<dbReference type="EMBL" id="ADLE01000009">
    <property type="protein sequence ID" value="EJZ64230.1"/>
    <property type="molecule type" value="Genomic_DNA"/>
</dbReference>
<evidence type="ECO:0000256" key="6">
    <source>
        <dbReference type="ARBA" id="ARBA00022989"/>
    </source>
</evidence>
<comment type="similarity">
    <text evidence="8">Belongs to the NqrDE/RnfAE family.</text>
</comment>
<dbReference type="GO" id="GO:0005886">
    <property type="term" value="C:plasma membrane"/>
    <property type="evidence" value="ECO:0007669"/>
    <property type="project" value="UniProtKB-SubCell"/>
</dbReference>
<dbReference type="HOGENOM" id="CLU_095255_1_0_10"/>
<evidence type="ECO:0000256" key="5">
    <source>
        <dbReference type="ARBA" id="ARBA00022982"/>
    </source>
</evidence>
<keyword evidence="3 8" id="KW-0812">Transmembrane</keyword>
<comment type="subcellular location">
    <subcellularLocation>
        <location evidence="8">Cell membrane</location>
        <topology evidence="8">Multi-pass membrane protein</topology>
    </subcellularLocation>
    <subcellularLocation>
        <location evidence="1">Endomembrane system</location>
        <topology evidence="1">Multi-pass membrane protein</topology>
    </subcellularLocation>
</comment>
<evidence type="ECO:0000256" key="7">
    <source>
        <dbReference type="ARBA" id="ARBA00023136"/>
    </source>
</evidence>
<dbReference type="InterPro" id="IPR003667">
    <property type="entry name" value="NqrDE/RnfAE"/>
</dbReference>
<comment type="function">
    <text evidence="8">Part of a membrane-bound complex that couples electron transfer with translocation of ions across the membrane.</text>
</comment>
<dbReference type="Proteomes" id="UP000006044">
    <property type="component" value="Unassembled WGS sequence"/>
</dbReference>
<dbReference type="NCBIfam" id="TIGR01943">
    <property type="entry name" value="rnfA"/>
    <property type="match status" value="1"/>
</dbReference>
<dbReference type="PATRIC" id="fig|742726.3.peg.1568"/>
<evidence type="ECO:0000256" key="2">
    <source>
        <dbReference type="ARBA" id="ARBA00022448"/>
    </source>
</evidence>
<dbReference type="NCBIfam" id="NF003481">
    <property type="entry name" value="PRK05151.1"/>
    <property type="match status" value="1"/>
</dbReference>
<feature type="transmembrane region" description="Helical" evidence="8">
    <location>
        <begin position="38"/>
        <end position="59"/>
    </location>
</feature>
<feature type="transmembrane region" description="Helical" evidence="8">
    <location>
        <begin position="99"/>
        <end position="124"/>
    </location>
</feature>
<dbReference type="PANTHER" id="PTHR30335:SF0">
    <property type="entry name" value="ION-TRANSLOCATING OXIDOREDUCTASE COMPLEX SUBUNIT A"/>
    <property type="match status" value="1"/>
</dbReference>
<keyword evidence="7 8" id="KW-0472">Membrane</keyword>
<dbReference type="EC" id="7.-.-.-" evidence="8"/>
<evidence type="ECO:0000256" key="8">
    <source>
        <dbReference type="HAMAP-Rule" id="MF_00459"/>
    </source>
</evidence>
<keyword evidence="8" id="KW-1003">Cell membrane</keyword>
<dbReference type="GeneID" id="77848755"/>
<sequence>MLTYISIFVTAIFVNNIVLSQFLGICPFLGVSKRIDSALGMGAAVTFVMTIATIVTYLLQTYLLMPMKLDYMQTIVFILVIAALVQLLEIIIKKIAPSLYQALGVFLPLITTNCTILGVALIVIQKNLSLLEATVYAISTAIGFTLALVIFAGMREQMSLSHIPKAMQGTPIALIAAGLLAMAFMGFSGIKIG</sequence>
<keyword evidence="4 8" id="KW-1278">Translocase</keyword>
<keyword evidence="10" id="KW-1185">Reference proteome</keyword>
<dbReference type="PANTHER" id="PTHR30335">
    <property type="entry name" value="INTEGRAL MEMBRANE PROTEIN OF SOXR-REDUCING COMPLEX"/>
    <property type="match status" value="1"/>
</dbReference>
<reference evidence="9 10" key="1">
    <citation type="submission" date="2012-08" db="EMBL/GenBank/DDBJ databases">
        <title>The Genome Sequence of Barnesiella intestinihominis YIT 11860.</title>
        <authorList>
            <consortium name="The Broad Institute Genome Sequencing Platform"/>
            <person name="Earl A."/>
            <person name="Ward D."/>
            <person name="Feldgarden M."/>
            <person name="Gevers D."/>
            <person name="Morotomi M."/>
            <person name="Walker B."/>
            <person name="Young S.K."/>
            <person name="Zeng Q."/>
            <person name="Gargeya S."/>
            <person name="Fitzgerald M."/>
            <person name="Haas B."/>
            <person name="Abouelleil A."/>
            <person name="Alvarado L."/>
            <person name="Arachchi H.M."/>
            <person name="Berlin A.M."/>
            <person name="Chapman S.B."/>
            <person name="Goldberg J."/>
            <person name="Griggs A."/>
            <person name="Gujja S."/>
            <person name="Hansen M."/>
            <person name="Howarth C."/>
            <person name="Imamovic A."/>
            <person name="Larimer J."/>
            <person name="McCowen C."/>
            <person name="Montmayeur A."/>
            <person name="Murphy C."/>
            <person name="Neiman D."/>
            <person name="Pearson M."/>
            <person name="Priest M."/>
            <person name="Roberts A."/>
            <person name="Saif S."/>
            <person name="Shea T."/>
            <person name="Sisk P."/>
            <person name="Sykes S."/>
            <person name="Wortman J."/>
            <person name="Nusbaum C."/>
            <person name="Birren B."/>
        </authorList>
    </citation>
    <scope>NUCLEOTIDE SEQUENCE [LARGE SCALE GENOMIC DNA]</scope>
    <source>
        <strain evidence="9 10">YIT 11860</strain>
    </source>
</reference>
<keyword evidence="2 8" id="KW-0813">Transport</keyword>
<dbReference type="eggNOG" id="COG4657">
    <property type="taxonomic scope" value="Bacteria"/>
</dbReference>
<gene>
    <name evidence="8" type="primary">rnfA</name>
    <name evidence="9" type="ORF">HMPREF9448_01490</name>
</gene>
<proteinExistence type="inferred from homology"/>
<organism evidence="9 10">
    <name type="scientific">Barnesiella intestinihominis YIT 11860</name>
    <dbReference type="NCBI Taxonomy" id="742726"/>
    <lineage>
        <taxon>Bacteria</taxon>
        <taxon>Pseudomonadati</taxon>
        <taxon>Bacteroidota</taxon>
        <taxon>Bacteroidia</taxon>
        <taxon>Bacteroidales</taxon>
        <taxon>Barnesiellaceae</taxon>
        <taxon>Barnesiella</taxon>
    </lineage>
</organism>
<keyword evidence="5 8" id="KW-0249">Electron transport</keyword>
<evidence type="ECO:0000256" key="1">
    <source>
        <dbReference type="ARBA" id="ARBA00004127"/>
    </source>
</evidence>
<feature type="transmembrane region" description="Helical" evidence="8">
    <location>
        <begin position="130"/>
        <end position="151"/>
    </location>
</feature>
<feature type="transmembrane region" description="Helical" evidence="8">
    <location>
        <begin position="71"/>
        <end position="92"/>
    </location>
</feature>
<dbReference type="InterPro" id="IPR050133">
    <property type="entry name" value="NqrDE/RnfAE_oxidrdctase"/>
</dbReference>
<evidence type="ECO:0000313" key="10">
    <source>
        <dbReference type="Proteomes" id="UP000006044"/>
    </source>
</evidence>
<dbReference type="Pfam" id="PF02508">
    <property type="entry name" value="Rnf-Nqr"/>
    <property type="match status" value="1"/>
</dbReference>
<dbReference type="GO" id="GO:0022900">
    <property type="term" value="P:electron transport chain"/>
    <property type="evidence" value="ECO:0007669"/>
    <property type="project" value="UniProtKB-UniRule"/>
</dbReference>
<dbReference type="InterPro" id="IPR011293">
    <property type="entry name" value="Ion_transpt_RnfA/RsxA"/>
</dbReference>
<dbReference type="STRING" id="742726.HMPREF9448_01490"/>
<dbReference type="HAMAP" id="MF_00459">
    <property type="entry name" value="RsxA_RnfA"/>
    <property type="match status" value="1"/>
</dbReference>
<evidence type="ECO:0000256" key="4">
    <source>
        <dbReference type="ARBA" id="ARBA00022967"/>
    </source>
</evidence>
<evidence type="ECO:0000313" key="9">
    <source>
        <dbReference type="EMBL" id="EJZ64230.1"/>
    </source>
</evidence>
<comment type="subunit">
    <text evidence="8">The complex is composed of six subunits: RnfA, RnfB, RnfC, RnfD, RnfE and RnfG.</text>
</comment>
<keyword evidence="6 8" id="KW-1133">Transmembrane helix</keyword>
<dbReference type="OrthoDB" id="9803631at2"/>
<dbReference type="RefSeq" id="WP_008861951.1">
    <property type="nucleotide sequence ID" value="NZ_CAXSYG010000005.1"/>
</dbReference>
<evidence type="ECO:0000256" key="3">
    <source>
        <dbReference type="ARBA" id="ARBA00022692"/>
    </source>
</evidence>
<comment type="caution">
    <text evidence="9">The sequence shown here is derived from an EMBL/GenBank/DDBJ whole genome shotgun (WGS) entry which is preliminary data.</text>
</comment>
<feature type="transmembrane region" description="Helical" evidence="8">
    <location>
        <begin position="172"/>
        <end position="190"/>
    </location>
</feature>
<accession>K0XK87</accession>
<feature type="transmembrane region" description="Helical" evidence="8">
    <location>
        <begin position="6"/>
        <end position="31"/>
    </location>
</feature>
<dbReference type="PIRSF" id="PIRSF006102">
    <property type="entry name" value="NQR_DE"/>
    <property type="match status" value="1"/>
</dbReference>
<protein>
    <recommendedName>
        <fullName evidence="8">Ion-translocating oxidoreductase complex subunit A</fullName>
        <ecNumber evidence="8">7.-.-.-</ecNumber>
    </recommendedName>
    <alternativeName>
        <fullName evidence="8">Rnf electron transport complex subunit A</fullName>
    </alternativeName>
</protein>
<dbReference type="GO" id="GO:0012505">
    <property type="term" value="C:endomembrane system"/>
    <property type="evidence" value="ECO:0007669"/>
    <property type="project" value="UniProtKB-SubCell"/>
</dbReference>
<dbReference type="AlphaFoldDB" id="K0XK87"/>